<evidence type="ECO:0000313" key="3">
    <source>
        <dbReference type="EMBL" id="EAZ87966.1"/>
    </source>
</evidence>
<dbReference type="RefSeq" id="WP_008278945.1">
    <property type="nucleotide sequence ID" value="NZ_AAXW01000130.1"/>
</dbReference>
<dbReference type="PRINTS" id="PR00744">
    <property type="entry name" value="GLHYDRLASE37"/>
</dbReference>
<dbReference type="PROSITE" id="PS00928">
    <property type="entry name" value="TREHALASE_2"/>
    <property type="match status" value="1"/>
</dbReference>
<dbReference type="GO" id="GO:0005993">
    <property type="term" value="P:trehalose catabolic process"/>
    <property type="evidence" value="ECO:0007669"/>
    <property type="project" value="TreeGrafter"/>
</dbReference>
<evidence type="ECO:0000313" key="4">
    <source>
        <dbReference type="Proteomes" id="UP000003781"/>
    </source>
</evidence>
<dbReference type="InterPro" id="IPR018232">
    <property type="entry name" value="Glyco_hydro_37_CS"/>
</dbReference>
<dbReference type="InterPro" id="IPR012341">
    <property type="entry name" value="6hp_glycosidase-like_sf"/>
</dbReference>
<dbReference type="Proteomes" id="UP000003781">
    <property type="component" value="Unassembled WGS sequence"/>
</dbReference>
<dbReference type="InterPro" id="IPR001661">
    <property type="entry name" value="Glyco_hydro_37"/>
</dbReference>
<dbReference type="Gene3D" id="1.50.10.10">
    <property type="match status" value="1"/>
</dbReference>
<dbReference type="eggNOG" id="COG1626">
    <property type="taxonomic scope" value="Bacteria"/>
</dbReference>
<dbReference type="AlphaFoldDB" id="A3IZY1"/>
<dbReference type="EMBL" id="AAXW01000130">
    <property type="protein sequence ID" value="EAZ87966.1"/>
    <property type="molecule type" value="Genomic_DNA"/>
</dbReference>
<proteinExistence type="predicted"/>
<gene>
    <name evidence="3" type="ORF">CY0110_06384</name>
</gene>
<dbReference type="SUPFAM" id="SSF48208">
    <property type="entry name" value="Six-hairpin glycosidases"/>
    <property type="match status" value="1"/>
</dbReference>
<protein>
    <submittedName>
        <fullName evidence="3">Glycoside hydrolase, family 37</fullName>
    </submittedName>
</protein>
<evidence type="ECO:0000256" key="2">
    <source>
        <dbReference type="ARBA" id="ARBA00023295"/>
    </source>
</evidence>
<dbReference type="InterPro" id="IPR008928">
    <property type="entry name" value="6-hairpin_glycosidase_sf"/>
</dbReference>
<dbReference type="PROSITE" id="PS00927">
    <property type="entry name" value="TREHALASE_1"/>
    <property type="match status" value="1"/>
</dbReference>
<organism evidence="3 4">
    <name type="scientific">Crocosphaera chwakensis CCY0110</name>
    <dbReference type="NCBI Taxonomy" id="391612"/>
    <lineage>
        <taxon>Bacteria</taxon>
        <taxon>Bacillati</taxon>
        <taxon>Cyanobacteriota</taxon>
        <taxon>Cyanophyceae</taxon>
        <taxon>Oscillatoriophycideae</taxon>
        <taxon>Chroococcales</taxon>
        <taxon>Aphanothecaceae</taxon>
        <taxon>Crocosphaera</taxon>
        <taxon>Crocosphaera chwakensis</taxon>
    </lineage>
</organism>
<keyword evidence="2" id="KW-0326">Glycosidase</keyword>
<dbReference type="PANTHER" id="PTHR23403:SF6">
    <property type="entry name" value="CYTOSOLIC NEUTRAL TREHALASE-RELATED"/>
    <property type="match status" value="1"/>
</dbReference>
<reference evidence="3 4" key="1">
    <citation type="submission" date="2007-03" db="EMBL/GenBank/DDBJ databases">
        <authorList>
            <person name="Stal L."/>
            <person name="Ferriera S."/>
            <person name="Johnson J."/>
            <person name="Kravitz S."/>
            <person name="Beeson K."/>
            <person name="Sutton G."/>
            <person name="Rogers Y.-H."/>
            <person name="Friedman R."/>
            <person name="Frazier M."/>
            <person name="Venter J.C."/>
        </authorList>
    </citation>
    <scope>NUCLEOTIDE SEQUENCE [LARGE SCALE GENOMIC DNA]</scope>
    <source>
        <strain evidence="3 4">CCY0110</strain>
    </source>
</reference>
<evidence type="ECO:0000256" key="1">
    <source>
        <dbReference type="ARBA" id="ARBA00022801"/>
    </source>
</evidence>
<dbReference type="GO" id="GO:0004555">
    <property type="term" value="F:alpha,alpha-trehalase activity"/>
    <property type="evidence" value="ECO:0007669"/>
    <property type="project" value="InterPro"/>
</dbReference>
<dbReference type="OrthoDB" id="9798687at2"/>
<dbReference type="Pfam" id="PF01204">
    <property type="entry name" value="Trehalase"/>
    <property type="match status" value="1"/>
</dbReference>
<keyword evidence="1 3" id="KW-0378">Hydrolase</keyword>
<sequence length="505" mass="59084">MSPNSLQNQPTPEQIEKVKIYIKKNWKTLSRSLSDIVKAAKDPKVCPELDRICPVYVSPKENIDLVRENIKKAITEEEFEQIDLRILPGEPEQITEHGLLYLPHDYVVPGGRFNEMYGWDSYFIILGLLQDGELNLAKNQVEQLLYEMEYYGTILNANRTYLLSRSQPPFLSQSILKLYAKTQDKEWLRSILPLIEQYYYYWTVPPHLNQVTGLSHYYDFAEGPAPEVIISERDEAGRTHYDRVKEYYRNTDISDYDLEVFYDDKHDNLTDLFYKGDRSMRESGLDITNRFGPFSVDIIHYAPVCLNCLLYQMEEDISEINEILGHKDAIDYWKDRAINRKKLINQFFWDEKSGLYLDYNFVKNRRRYYPYLTTFYPLWVGIASQTQAQRVVNNLALFEVAGGLKTSDQVTGNQWDAPFGWAPFHLIAVEGLSRYQFDEEATRIATKFVNLLIQEFEKKGTLVEKYDVENCTANVSEEILFGYSSNEIGFGWTNGVFLELLKYIK</sequence>
<name>A3IZY1_9CHRO</name>
<dbReference type="PANTHER" id="PTHR23403">
    <property type="entry name" value="TREHALASE"/>
    <property type="match status" value="1"/>
</dbReference>
<keyword evidence="4" id="KW-1185">Reference proteome</keyword>
<accession>A3IZY1</accession>
<comment type="caution">
    <text evidence="3">The sequence shown here is derived from an EMBL/GenBank/DDBJ whole genome shotgun (WGS) entry which is preliminary data.</text>
</comment>